<reference evidence="1 2" key="1">
    <citation type="submission" date="2021-01" db="EMBL/GenBank/DDBJ databases">
        <title>Whole genome shotgun sequence of Microbispora amethystogenes NBRC 101907.</title>
        <authorList>
            <person name="Komaki H."/>
            <person name="Tamura T."/>
        </authorList>
    </citation>
    <scope>NUCLEOTIDE SEQUENCE [LARGE SCALE GENOMIC DNA]</scope>
    <source>
        <strain evidence="1 2">NBRC 101907</strain>
    </source>
</reference>
<organism evidence="1 2">
    <name type="scientific">Microbispora amethystogenes</name>
    <dbReference type="NCBI Taxonomy" id="1427754"/>
    <lineage>
        <taxon>Bacteria</taxon>
        <taxon>Bacillati</taxon>
        <taxon>Actinomycetota</taxon>
        <taxon>Actinomycetes</taxon>
        <taxon>Streptosporangiales</taxon>
        <taxon>Streptosporangiaceae</taxon>
        <taxon>Microbispora</taxon>
    </lineage>
</organism>
<keyword evidence="2" id="KW-1185">Reference proteome</keyword>
<dbReference type="EMBL" id="BOOB01000028">
    <property type="protein sequence ID" value="GIH33819.1"/>
    <property type="molecule type" value="Genomic_DNA"/>
</dbReference>
<evidence type="ECO:0000313" key="1">
    <source>
        <dbReference type="EMBL" id="GIH33819.1"/>
    </source>
</evidence>
<dbReference type="Proteomes" id="UP000651728">
    <property type="component" value="Unassembled WGS sequence"/>
</dbReference>
<proteinExistence type="predicted"/>
<protein>
    <submittedName>
        <fullName evidence="1">Uncharacterized protein</fullName>
    </submittedName>
</protein>
<sequence>MILAALRHRTCPPWCIEAHIGERPGARIHNGWLHAVECSRHPRCANGECQRLWLDLVLTPRDDGPLIHLQLDDLPVAMLTAAEAERLGLRLIGLAAISAMETPPSAA</sequence>
<accession>A0ABQ4FGD4</accession>
<dbReference type="Pfam" id="PF21848">
    <property type="entry name" value="DUF6907"/>
    <property type="match status" value="1"/>
</dbReference>
<dbReference type="RefSeq" id="WP_204286750.1">
    <property type="nucleotide sequence ID" value="NZ_BAABEJ010000015.1"/>
</dbReference>
<name>A0ABQ4FGD4_9ACTN</name>
<gene>
    <name evidence="1" type="ORF">Mam01_39830</name>
</gene>
<dbReference type="InterPro" id="IPR054202">
    <property type="entry name" value="DUF6907"/>
</dbReference>
<evidence type="ECO:0000313" key="2">
    <source>
        <dbReference type="Proteomes" id="UP000651728"/>
    </source>
</evidence>
<comment type="caution">
    <text evidence="1">The sequence shown here is derived from an EMBL/GenBank/DDBJ whole genome shotgun (WGS) entry which is preliminary data.</text>
</comment>